<name>A0A1W0WHD8_HYPEX</name>
<gene>
    <name evidence="1" type="ORF">BV898_11125</name>
</gene>
<dbReference type="InterPro" id="IPR027417">
    <property type="entry name" value="P-loop_NTPase"/>
</dbReference>
<dbReference type="InterPro" id="IPR000048">
    <property type="entry name" value="IQ_motif_EF-hand-BS"/>
</dbReference>
<evidence type="ECO:0000313" key="1">
    <source>
        <dbReference type="EMBL" id="OQV14620.1"/>
    </source>
</evidence>
<dbReference type="CDD" id="cd23767">
    <property type="entry name" value="IQCD"/>
    <property type="match status" value="1"/>
</dbReference>
<comment type="caution">
    <text evidence="1">The sequence shown here is derived from an EMBL/GenBank/DDBJ whole genome shotgun (WGS) entry which is preliminary data.</text>
</comment>
<dbReference type="Pfam" id="PF00612">
    <property type="entry name" value="IQ"/>
    <property type="match status" value="2"/>
</dbReference>
<accession>A0A1W0WHD8</accession>
<reference evidence="2" key="1">
    <citation type="submission" date="2017-01" db="EMBL/GenBank/DDBJ databases">
        <title>Comparative genomics of anhydrobiosis in the tardigrade Hypsibius dujardini.</title>
        <authorList>
            <person name="Yoshida Y."/>
            <person name="Koutsovoulos G."/>
            <person name="Laetsch D."/>
            <person name="Stevens L."/>
            <person name="Kumar S."/>
            <person name="Horikawa D."/>
            <person name="Ishino K."/>
            <person name="Komine S."/>
            <person name="Tomita M."/>
            <person name="Blaxter M."/>
            <person name="Arakawa K."/>
        </authorList>
    </citation>
    <scope>NUCLEOTIDE SEQUENCE [LARGE SCALE GENOMIC DNA]</scope>
    <source>
        <strain evidence="2">Z151</strain>
    </source>
</reference>
<proteinExistence type="predicted"/>
<dbReference type="Proteomes" id="UP000192578">
    <property type="component" value="Unassembled WGS sequence"/>
</dbReference>
<organism evidence="1 2">
    <name type="scientific">Hypsibius exemplaris</name>
    <name type="common">Freshwater tardigrade</name>
    <dbReference type="NCBI Taxonomy" id="2072580"/>
    <lineage>
        <taxon>Eukaryota</taxon>
        <taxon>Metazoa</taxon>
        <taxon>Ecdysozoa</taxon>
        <taxon>Tardigrada</taxon>
        <taxon>Eutardigrada</taxon>
        <taxon>Parachela</taxon>
        <taxon>Hypsibioidea</taxon>
        <taxon>Hypsibiidae</taxon>
        <taxon>Hypsibius</taxon>
    </lineage>
</organism>
<dbReference type="SUPFAM" id="SSF52540">
    <property type="entry name" value="P-loop containing nucleoside triphosphate hydrolases"/>
    <property type="match status" value="1"/>
</dbReference>
<dbReference type="OrthoDB" id="190375at2759"/>
<evidence type="ECO:0000313" key="2">
    <source>
        <dbReference type="Proteomes" id="UP000192578"/>
    </source>
</evidence>
<dbReference type="Gene3D" id="1.20.5.190">
    <property type="match status" value="2"/>
</dbReference>
<dbReference type="EMBL" id="MTYJ01000101">
    <property type="protein sequence ID" value="OQV14620.1"/>
    <property type="molecule type" value="Genomic_DNA"/>
</dbReference>
<keyword evidence="2" id="KW-1185">Reference proteome</keyword>
<evidence type="ECO:0008006" key="3">
    <source>
        <dbReference type="Google" id="ProtNLM"/>
    </source>
</evidence>
<sequence>MSLAYYKILASGDEFVQRVLELQNRIEPALRAENYAATKIQAAWRRHKTWRLIKHWQEAARTIHRFWKGFLARRRVRQMRARQEELRRLAAINRSATIIQSTWRGYQTRKNVLDFHQRKRKLQAICAVNDRVRGEIRADYERQQFEVMTEMQQNLLLLAERQLDRMHCQVSTKAHPGIHAKNRRLEEAIKEQSRRTLRHDPKTLEALRPPRPIFTPRSIKIEH</sequence>
<dbReference type="SMART" id="SM00015">
    <property type="entry name" value="IQ"/>
    <property type="match status" value="3"/>
</dbReference>
<protein>
    <recommendedName>
        <fullName evidence="3">Spermatogenesis-associated protein 17</fullName>
    </recommendedName>
</protein>
<dbReference type="PROSITE" id="PS50096">
    <property type="entry name" value="IQ"/>
    <property type="match status" value="3"/>
</dbReference>
<dbReference type="AlphaFoldDB" id="A0A1W0WHD8"/>